<dbReference type="PANTHER" id="PTHR43466">
    <property type="entry name" value="2-OXO-4-HYDROXY-4-CARBOXY-5-UREIDOIMIDAZOLINE DECARBOXYLASE-RELATED"/>
    <property type="match status" value="1"/>
</dbReference>
<keyword evidence="5" id="KW-0210">Decarboxylase</keyword>
<dbReference type="NCBIfam" id="TIGR03180">
    <property type="entry name" value="UraD_2"/>
    <property type="match status" value="1"/>
</dbReference>
<comment type="catalytic activity">
    <reaction evidence="1">
        <text>5-hydroxy-2-oxo-4-ureido-2,5-dihydro-1H-imidazole-5-carboxylate + H(+) = (S)-allantoin + CO2</text>
        <dbReference type="Rhea" id="RHEA:26301"/>
        <dbReference type="ChEBI" id="CHEBI:15378"/>
        <dbReference type="ChEBI" id="CHEBI:15678"/>
        <dbReference type="ChEBI" id="CHEBI:16526"/>
        <dbReference type="ChEBI" id="CHEBI:58639"/>
        <dbReference type="EC" id="4.1.1.97"/>
    </reaction>
</comment>
<keyword evidence="6 8" id="KW-0456">Lyase</keyword>
<evidence type="ECO:0000259" key="7">
    <source>
        <dbReference type="Pfam" id="PF09349"/>
    </source>
</evidence>
<dbReference type="InterPro" id="IPR036778">
    <property type="entry name" value="OHCU_decarboxylase_sf"/>
</dbReference>
<organism evidence="8 9">
    <name type="scientific">Tatumella punctata</name>
    <dbReference type="NCBI Taxonomy" id="399969"/>
    <lineage>
        <taxon>Bacteria</taxon>
        <taxon>Pseudomonadati</taxon>
        <taxon>Pseudomonadota</taxon>
        <taxon>Gammaproteobacteria</taxon>
        <taxon>Enterobacterales</taxon>
        <taxon>Erwiniaceae</taxon>
        <taxon>Tatumella</taxon>
    </lineage>
</organism>
<comment type="caution">
    <text evidence="8">The sequence shown here is derived from an EMBL/GenBank/DDBJ whole genome shotgun (WGS) entry which is preliminary data.</text>
</comment>
<dbReference type="NCBIfam" id="NF010372">
    <property type="entry name" value="PRK13798.1"/>
    <property type="match status" value="1"/>
</dbReference>
<dbReference type="InterPro" id="IPR018020">
    <property type="entry name" value="OHCU_decarboxylase"/>
</dbReference>
<evidence type="ECO:0000313" key="9">
    <source>
        <dbReference type="Proteomes" id="UP001596215"/>
    </source>
</evidence>
<dbReference type="EC" id="4.1.1.97" evidence="3"/>
<evidence type="ECO:0000256" key="3">
    <source>
        <dbReference type="ARBA" id="ARBA00012257"/>
    </source>
</evidence>
<dbReference type="Pfam" id="PF09349">
    <property type="entry name" value="OHCU_decarbox"/>
    <property type="match status" value="1"/>
</dbReference>
<keyword evidence="9" id="KW-1185">Reference proteome</keyword>
<sequence>MNIEQFNQLSPSEAKSVIEGCVAIAGWQQQLVAARPFLSLQQAMATARRLTEGWGESELCLALSAHPRIGETAAGSMSHHTASRAEQSAVLSAGSQIKQLMTAGNRAYEQRFGRIFLIRAKGRSPQEILTQLQRRLGNNEVAERQESLRQLREITLLRLQEILL</sequence>
<dbReference type="EMBL" id="JBHSUC010000020">
    <property type="protein sequence ID" value="MFC6363118.1"/>
    <property type="molecule type" value="Genomic_DNA"/>
</dbReference>
<name>A0ABW1VRH5_9GAMM</name>
<dbReference type="RefSeq" id="WP_212708792.1">
    <property type="nucleotide sequence ID" value="NZ_BAAAFW010000042.1"/>
</dbReference>
<protein>
    <recommendedName>
        <fullName evidence="3">2-oxo-4-hydroxy-4-carboxy-5-ureidoimidazoline decarboxylase</fullName>
        <ecNumber evidence="3">4.1.1.97</ecNumber>
    </recommendedName>
</protein>
<comment type="pathway">
    <text evidence="2">Purine metabolism; urate degradation; (S)-allantoin from urate: step 3/3.</text>
</comment>
<evidence type="ECO:0000256" key="1">
    <source>
        <dbReference type="ARBA" id="ARBA00001163"/>
    </source>
</evidence>
<evidence type="ECO:0000256" key="6">
    <source>
        <dbReference type="ARBA" id="ARBA00023239"/>
    </source>
</evidence>
<dbReference type="Gene3D" id="1.10.3330.10">
    <property type="entry name" value="Oxo-4-hydroxy-4-carboxy-5-ureidoimidazoline decarboxylase"/>
    <property type="match status" value="1"/>
</dbReference>
<dbReference type="InterPro" id="IPR017595">
    <property type="entry name" value="OHCU_decarboxylase-2"/>
</dbReference>
<keyword evidence="4" id="KW-0659">Purine metabolism</keyword>
<evidence type="ECO:0000256" key="5">
    <source>
        <dbReference type="ARBA" id="ARBA00022793"/>
    </source>
</evidence>
<gene>
    <name evidence="8" type="primary">uraD</name>
    <name evidence="8" type="ORF">ACFP73_13640</name>
</gene>
<feature type="domain" description="Oxo-4-hydroxy-4-carboxy-5-ureidoimidazoline decarboxylase" evidence="7">
    <location>
        <begin position="7"/>
        <end position="160"/>
    </location>
</feature>
<evidence type="ECO:0000313" key="8">
    <source>
        <dbReference type="EMBL" id="MFC6363118.1"/>
    </source>
</evidence>
<evidence type="ECO:0000256" key="4">
    <source>
        <dbReference type="ARBA" id="ARBA00022631"/>
    </source>
</evidence>
<evidence type="ECO:0000256" key="2">
    <source>
        <dbReference type="ARBA" id="ARBA00004754"/>
    </source>
</evidence>
<dbReference type="Proteomes" id="UP001596215">
    <property type="component" value="Unassembled WGS sequence"/>
</dbReference>
<dbReference type="SUPFAM" id="SSF158694">
    <property type="entry name" value="UraD-Like"/>
    <property type="match status" value="1"/>
</dbReference>
<dbReference type="GO" id="GO:0051997">
    <property type="term" value="F:2-oxo-4-hydroxy-4-carboxy-5-ureidoimidazoline decarboxylase activity"/>
    <property type="evidence" value="ECO:0007669"/>
    <property type="project" value="UniProtKB-EC"/>
</dbReference>
<accession>A0ABW1VRH5</accession>
<reference evidence="9" key="1">
    <citation type="journal article" date="2019" name="Int. J. Syst. Evol. Microbiol.">
        <title>The Global Catalogue of Microorganisms (GCM) 10K type strain sequencing project: providing services to taxonomists for standard genome sequencing and annotation.</title>
        <authorList>
            <consortium name="The Broad Institute Genomics Platform"/>
            <consortium name="The Broad Institute Genome Sequencing Center for Infectious Disease"/>
            <person name="Wu L."/>
            <person name="Ma J."/>
        </authorList>
    </citation>
    <scope>NUCLEOTIDE SEQUENCE [LARGE SCALE GENOMIC DNA]</scope>
    <source>
        <strain evidence="9">CGMCC 4.1530</strain>
    </source>
</reference>
<proteinExistence type="predicted"/>
<dbReference type="PANTHER" id="PTHR43466:SF1">
    <property type="entry name" value="2-OXO-4-HYDROXY-4-CARBOXY-5-UREIDOIMIDAZOLINE DECARBOXYLASE-RELATED"/>
    <property type="match status" value="1"/>
</dbReference>